<dbReference type="GO" id="GO:0061700">
    <property type="term" value="C:GATOR2 complex"/>
    <property type="evidence" value="ECO:0007669"/>
    <property type="project" value="TreeGrafter"/>
</dbReference>
<dbReference type="Pfam" id="PF00400">
    <property type="entry name" value="WD40"/>
    <property type="match status" value="2"/>
</dbReference>
<dbReference type="PROSITE" id="PS50294">
    <property type="entry name" value="WD_REPEATS_REGION"/>
    <property type="match status" value="2"/>
</dbReference>
<evidence type="ECO:0000256" key="3">
    <source>
        <dbReference type="ARBA" id="ARBA00022737"/>
    </source>
</evidence>
<evidence type="ECO:0000256" key="7">
    <source>
        <dbReference type="SAM" id="MobiDB-lite"/>
    </source>
</evidence>
<feature type="region of interest" description="Disordered" evidence="7">
    <location>
        <begin position="38"/>
        <end position="58"/>
    </location>
</feature>
<keyword evidence="4" id="KW-0863">Zinc-finger</keyword>
<dbReference type="GeneID" id="27340815"/>
<dbReference type="GO" id="GO:0008270">
    <property type="term" value="F:zinc ion binding"/>
    <property type="evidence" value="ECO:0007669"/>
    <property type="project" value="UniProtKB-KW"/>
</dbReference>
<dbReference type="InterPro" id="IPR001680">
    <property type="entry name" value="WD40_rpt"/>
</dbReference>
<feature type="compositionally biased region" description="Basic and acidic residues" evidence="7">
    <location>
        <begin position="1284"/>
        <end position="1297"/>
    </location>
</feature>
<dbReference type="RefSeq" id="XP_016255090.1">
    <property type="nucleotide sequence ID" value="XM_016388162.1"/>
</dbReference>
<feature type="compositionally biased region" description="Polar residues" evidence="7">
    <location>
        <begin position="1382"/>
        <end position="1391"/>
    </location>
</feature>
<dbReference type="HOGENOM" id="CLU_002874_0_0_1"/>
<dbReference type="InterPro" id="IPR015943">
    <property type="entry name" value="WD40/YVTN_repeat-like_dom_sf"/>
</dbReference>
<sequence length="1391" mass="153861">MSNPVSSESQNLLPPPPAPPLPPGRLGQLQRIIAPWGKHIGSKSHGGPAQGDRDGGLRRITGIHTYSSSHSSQTATHRTGIPIAALDINRQKTHAVLAGKEILKTVRVHDGKVTEDLNIRASISSYASAHSSSQLDSAEKRREYLPARDVKWSIGHWDHIIATAATNGRIALYDLNAPSPKTELAWLHEHTGQINKLDFDPHAGYLLLSASQDKSVRLWDLRQPQRDRSRIRFEVRSAVRDVRWSPVEPLDFAICADGGVVQKWDARVPSLPKLSINAHEKACYSLDYHPDGRHVISGGFDKYIRVWDFQSDRKRQKPVFQLKAPHAIRNIRWRPACNAPESGESTFWQSTQVAVSYYHDDPRLHIWDLRRPLLPFRELDRYSMPPNDLLWADKDLLWTVGDEGIFTQWDIKHMVPFYNQIAPCASTFLPDGEYYTFSEERDVQRVSFLENAAVGFLNVPPDKLSSGDDGAASRSLTDDEGGLESTVGTSFRRREGVNVPSRPSKSHTNSPSSTEDTPPVLPLDASVLNRQDLFNNKQVGATGYIPGVAAEPDVVEYLASHYAIPATADDNKLSPDTILNRLQKAFLQNAAACDAVSMHRMAQSWRILGAVIVPELKDWADANRASRRADAARRRETLESFRAGGHRPGLSPLAGLPNRGFNPKPDSKGQKLMSSLFKGVAAGDRPQQVSEMDSTSNMTTPLAKPLPNSPPPSLKRRPLATTEEGLDNIAPLPPSVLSSHSTAAAAARALIGSPSQATSSDTSSPELHKPAEASKNLSTQTVSPVSPVKWPRTELVSEQKQMQGQNRSQEDRRAALRDYRIQARPIFSLAESTKNVASQSRHDSDESFPMFSVSTDSSHRSRSIGQSFDSPRPGVATSETHTVKEPVSSLDDDYETSYSDDHDGRRLSPSRGRTIMSDEHEIDMSAIQTPLEMSFGLDRQGQPSESSPKDKGTWHPIRQRESVPASHLDTAASSSPDIFHFEEGASMTKPRIHTSNPIRAEGTDQGIGDDNQRQGNELLNRLSMEELDHETYLYQDFRPIDLSKYEPKLPFAWSSLPLICQCISFDLENGIGQAQFAAHLLMHVHPYFFHASFRRLRRGEDEIADSFADRLMTPQLGHRIIEGIFENHLSFLRQMGLFESAALLRKMCVEFDYPGVYRSPSDSKQPGGSLGNGDLVSLSMVCNSCQGPMTGERGTCERCRQVRSVCPICQSLRDMVEKHAGLDLGAPSQHWGYNPNMWMFCQACGHSGHVHCLMEWFSQPSSDGRCPTSGCGCDCGPGLTREQRMQQQVKREDEAKLIRGPNPGNGTGGSTTKRDLLRATPSPAVDKARVALRNSLAGERATQSGDERTLPGRRGSSRGRSSAFSNSKKSVRLVTPGEESGRSQSRTPNRQ</sequence>
<evidence type="ECO:0000256" key="5">
    <source>
        <dbReference type="ARBA" id="ARBA00022833"/>
    </source>
</evidence>
<feature type="region of interest" description="Disordered" evidence="7">
    <location>
        <begin position="464"/>
        <end position="522"/>
    </location>
</feature>
<dbReference type="OrthoDB" id="60955at2759"/>
<organism evidence="8 9">
    <name type="scientific">Cladophialophora immunda</name>
    <dbReference type="NCBI Taxonomy" id="569365"/>
    <lineage>
        <taxon>Eukaryota</taxon>
        <taxon>Fungi</taxon>
        <taxon>Dikarya</taxon>
        <taxon>Ascomycota</taxon>
        <taxon>Pezizomycotina</taxon>
        <taxon>Eurotiomycetes</taxon>
        <taxon>Chaetothyriomycetidae</taxon>
        <taxon>Chaetothyriales</taxon>
        <taxon>Herpotrichiellaceae</taxon>
        <taxon>Cladophialophora</taxon>
    </lineage>
</organism>
<dbReference type="InterPro" id="IPR036322">
    <property type="entry name" value="WD40_repeat_dom_sf"/>
</dbReference>
<feature type="region of interest" description="Disordered" evidence="7">
    <location>
        <begin position="1"/>
        <end position="26"/>
    </location>
</feature>
<protein>
    <submittedName>
        <fullName evidence="8">Uncharacterized protein</fullName>
    </submittedName>
</protein>
<evidence type="ECO:0000313" key="9">
    <source>
        <dbReference type="Proteomes" id="UP000054466"/>
    </source>
</evidence>
<dbReference type="GO" id="GO:0016239">
    <property type="term" value="P:positive regulation of macroautophagy"/>
    <property type="evidence" value="ECO:0007669"/>
    <property type="project" value="TreeGrafter"/>
</dbReference>
<feature type="region of interest" description="Disordered" evidence="7">
    <location>
        <begin position="751"/>
        <end position="788"/>
    </location>
</feature>
<dbReference type="PROSITE" id="PS00678">
    <property type="entry name" value="WD_REPEATS_1"/>
    <property type="match status" value="2"/>
</dbReference>
<feature type="compositionally biased region" description="Polar residues" evidence="7">
    <location>
        <begin position="775"/>
        <end position="784"/>
    </location>
</feature>
<dbReference type="InterPro" id="IPR037590">
    <property type="entry name" value="WDR24"/>
</dbReference>
<dbReference type="Gene3D" id="2.130.10.10">
    <property type="entry name" value="YVTN repeat-like/Quinoprotein amine dehydrogenase"/>
    <property type="match status" value="2"/>
</dbReference>
<feature type="region of interest" description="Disordered" evidence="7">
    <location>
        <begin position="1284"/>
        <end position="1391"/>
    </location>
</feature>
<name>A0A0D2DGI5_9EURO</name>
<keyword evidence="5" id="KW-0862">Zinc</keyword>
<dbReference type="VEuPathDB" id="FungiDB:PV07_01621"/>
<reference evidence="8 9" key="1">
    <citation type="submission" date="2015-01" db="EMBL/GenBank/DDBJ databases">
        <title>The Genome Sequence of Cladophialophora immunda CBS83496.</title>
        <authorList>
            <consortium name="The Broad Institute Genomics Platform"/>
            <person name="Cuomo C."/>
            <person name="de Hoog S."/>
            <person name="Gorbushina A."/>
            <person name="Stielow B."/>
            <person name="Teixiera M."/>
            <person name="Abouelleil A."/>
            <person name="Chapman S.B."/>
            <person name="Priest M."/>
            <person name="Young S.K."/>
            <person name="Wortman J."/>
            <person name="Nusbaum C."/>
            <person name="Birren B."/>
        </authorList>
    </citation>
    <scope>NUCLEOTIDE SEQUENCE [LARGE SCALE GENOMIC DNA]</scope>
    <source>
        <strain evidence="8 9">CBS 83496</strain>
    </source>
</reference>
<feature type="compositionally biased region" description="Polar residues" evidence="7">
    <location>
        <begin position="687"/>
        <end position="700"/>
    </location>
</feature>
<dbReference type="SMART" id="SM00320">
    <property type="entry name" value="WD40"/>
    <property type="match status" value="5"/>
</dbReference>
<keyword evidence="3" id="KW-0677">Repeat</keyword>
<dbReference type="SUPFAM" id="SSF50978">
    <property type="entry name" value="WD40 repeat-like"/>
    <property type="match status" value="1"/>
</dbReference>
<evidence type="ECO:0000256" key="2">
    <source>
        <dbReference type="ARBA" id="ARBA00022723"/>
    </source>
</evidence>
<dbReference type="PANTHER" id="PTHR46200:SF1">
    <property type="entry name" value="GATOR COMPLEX PROTEIN WDR24"/>
    <property type="match status" value="1"/>
</dbReference>
<keyword evidence="1 6" id="KW-0853">WD repeat</keyword>
<feature type="compositionally biased region" description="Low complexity" evidence="7">
    <location>
        <begin position="1352"/>
        <end position="1362"/>
    </location>
</feature>
<evidence type="ECO:0000313" key="8">
    <source>
        <dbReference type="EMBL" id="KIW34874.1"/>
    </source>
</evidence>
<dbReference type="PANTHER" id="PTHR46200">
    <property type="entry name" value="GATOR COMPLEX PROTEIN WDR24"/>
    <property type="match status" value="1"/>
</dbReference>
<proteinExistence type="predicted"/>
<feature type="compositionally biased region" description="Basic and acidic residues" evidence="7">
    <location>
        <begin position="947"/>
        <end position="961"/>
    </location>
</feature>
<dbReference type="STRING" id="569365.A0A0D2DGI5"/>
<gene>
    <name evidence="8" type="ORF">PV07_01621</name>
</gene>
<dbReference type="PROSITE" id="PS50082">
    <property type="entry name" value="WD_REPEATS_2"/>
    <property type="match status" value="2"/>
</dbReference>
<evidence type="ECO:0000256" key="1">
    <source>
        <dbReference type="ARBA" id="ARBA00022574"/>
    </source>
</evidence>
<evidence type="ECO:0000256" key="4">
    <source>
        <dbReference type="ARBA" id="ARBA00022771"/>
    </source>
</evidence>
<keyword evidence="9" id="KW-1185">Reference proteome</keyword>
<feature type="repeat" description="WD" evidence="6">
    <location>
        <begin position="187"/>
        <end position="229"/>
    </location>
</feature>
<feature type="compositionally biased region" description="Polar residues" evidence="7">
    <location>
        <begin position="1"/>
        <end position="11"/>
    </location>
</feature>
<dbReference type="GO" id="GO:1904263">
    <property type="term" value="P:positive regulation of TORC1 signaling"/>
    <property type="evidence" value="ECO:0007669"/>
    <property type="project" value="TreeGrafter"/>
</dbReference>
<feature type="region of interest" description="Disordered" evidence="7">
    <location>
        <begin position="639"/>
        <end position="718"/>
    </location>
</feature>
<evidence type="ECO:0000256" key="6">
    <source>
        <dbReference type="PROSITE-ProRule" id="PRU00221"/>
    </source>
</evidence>
<feature type="compositionally biased region" description="Low complexity" evidence="7">
    <location>
        <begin position="751"/>
        <end position="765"/>
    </location>
</feature>
<accession>A0A0D2DGI5</accession>
<feature type="compositionally biased region" description="Polar residues" evidence="7">
    <location>
        <begin position="501"/>
        <end position="516"/>
    </location>
</feature>
<feature type="repeat" description="WD" evidence="6">
    <location>
        <begin position="276"/>
        <end position="317"/>
    </location>
</feature>
<feature type="compositionally biased region" description="Pro residues" evidence="7">
    <location>
        <begin position="13"/>
        <end position="23"/>
    </location>
</feature>
<feature type="region of interest" description="Disordered" evidence="7">
    <location>
        <begin position="936"/>
        <end position="1010"/>
    </location>
</feature>
<dbReference type="EMBL" id="KN847040">
    <property type="protein sequence ID" value="KIW34874.1"/>
    <property type="molecule type" value="Genomic_DNA"/>
</dbReference>
<dbReference type="Proteomes" id="UP000054466">
    <property type="component" value="Unassembled WGS sequence"/>
</dbReference>
<feature type="region of interest" description="Disordered" evidence="7">
    <location>
        <begin position="832"/>
        <end position="920"/>
    </location>
</feature>
<dbReference type="InterPro" id="IPR019775">
    <property type="entry name" value="WD40_repeat_CS"/>
</dbReference>
<keyword evidence="2" id="KW-0479">Metal-binding</keyword>
<dbReference type="GO" id="GO:0005774">
    <property type="term" value="C:vacuolar membrane"/>
    <property type="evidence" value="ECO:0007669"/>
    <property type="project" value="TreeGrafter"/>
</dbReference>
<dbReference type="GO" id="GO:0005829">
    <property type="term" value="C:cytosol"/>
    <property type="evidence" value="ECO:0007669"/>
    <property type="project" value="TreeGrafter"/>
</dbReference>